<dbReference type="Gene3D" id="3.40.50.300">
    <property type="entry name" value="P-loop containing nucleotide triphosphate hydrolases"/>
    <property type="match status" value="1"/>
</dbReference>
<dbReference type="Pfam" id="PF24883">
    <property type="entry name" value="NPHP3_N"/>
    <property type="match status" value="1"/>
</dbReference>
<proteinExistence type="predicted"/>
<dbReference type="InterPro" id="IPR035994">
    <property type="entry name" value="Nucleoside_phosphorylase_sf"/>
</dbReference>
<dbReference type="SUPFAM" id="SSF52540">
    <property type="entry name" value="P-loop containing nucleoside triphosphate hydrolases"/>
    <property type="match status" value="1"/>
</dbReference>
<evidence type="ECO:0000259" key="3">
    <source>
        <dbReference type="Pfam" id="PF01048"/>
    </source>
</evidence>
<feature type="domain" description="Nucleoside phosphorylase" evidence="3">
    <location>
        <begin position="15"/>
        <end position="219"/>
    </location>
</feature>
<evidence type="ECO:0000313" key="6">
    <source>
        <dbReference type="Proteomes" id="UP000249829"/>
    </source>
</evidence>
<dbReference type="Pfam" id="PF12796">
    <property type="entry name" value="Ank_2"/>
    <property type="match status" value="2"/>
</dbReference>
<reference evidence="5 6" key="1">
    <citation type="submission" date="2018-02" db="EMBL/GenBank/DDBJ databases">
        <title>The genomes of Aspergillus section Nigri reveals drivers in fungal speciation.</title>
        <authorList>
            <consortium name="DOE Joint Genome Institute"/>
            <person name="Vesth T.C."/>
            <person name="Nybo J."/>
            <person name="Theobald S."/>
            <person name="Brandl J."/>
            <person name="Frisvad J.C."/>
            <person name="Nielsen K.F."/>
            <person name="Lyhne E.K."/>
            <person name="Kogle M.E."/>
            <person name="Kuo A."/>
            <person name="Riley R."/>
            <person name="Clum A."/>
            <person name="Nolan M."/>
            <person name="Lipzen A."/>
            <person name="Salamov A."/>
            <person name="Henrissat B."/>
            <person name="Wiebenga A."/>
            <person name="De vries R.P."/>
            <person name="Grigoriev I.V."/>
            <person name="Mortensen U.H."/>
            <person name="Andersen M.R."/>
            <person name="Baker S.E."/>
        </authorList>
    </citation>
    <scope>NUCLEOTIDE SEQUENCE [LARGE SCALE GENOMIC DNA]</scope>
    <source>
        <strain evidence="5 6">CBS 115571</strain>
    </source>
</reference>
<organism evidence="5 6">
    <name type="scientific">Aspergillus violaceofuscus (strain CBS 115571)</name>
    <dbReference type="NCBI Taxonomy" id="1450538"/>
    <lineage>
        <taxon>Eukaryota</taxon>
        <taxon>Fungi</taxon>
        <taxon>Dikarya</taxon>
        <taxon>Ascomycota</taxon>
        <taxon>Pezizomycotina</taxon>
        <taxon>Eurotiomycetes</taxon>
        <taxon>Eurotiomycetidae</taxon>
        <taxon>Eurotiales</taxon>
        <taxon>Aspergillaceae</taxon>
        <taxon>Aspergillus</taxon>
    </lineage>
</organism>
<dbReference type="Gene3D" id="3.40.50.1580">
    <property type="entry name" value="Nucleoside phosphorylase domain"/>
    <property type="match status" value="1"/>
</dbReference>
<gene>
    <name evidence="5" type="ORF">BO99DRAFT_424797</name>
</gene>
<dbReference type="PANTHER" id="PTHR46082:SF11">
    <property type="entry name" value="AAA+ ATPASE DOMAIN-CONTAINING PROTEIN-RELATED"/>
    <property type="match status" value="1"/>
</dbReference>
<dbReference type="Pfam" id="PF01048">
    <property type="entry name" value="PNP_UDP_1"/>
    <property type="match status" value="1"/>
</dbReference>
<protein>
    <submittedName>
        <fullName evidence="5">Uncharacterized protein</fullName>
    </submittedName>
</protein>
<dbReference type="InterPro" id="IPR056884">
    <property type="entry name" value="NPHP3-like_N"/>
</dbReference>
<feature type="repeat" description="ANK" evidence="2">
    <location>
        <begin position="985"/>
        <end position="1009"/>
    </location>
</feature>
<feature type="repeat" description="ANK" evidence="2">
    <location>
        <begin position="884"/>
        <end position="908"/>
    </location>
</feature>
<dbReference type="SMART" id="SM00248">
    <property type="entry name" value="ANK"/>
    <property type="match status" value="6"/>
</dbReference>
<evidence type="ECO:0000313" key="5">
    <source>
        <dbReference type="EMBL" id="PYI16398.1"/>
    </source>
</evidence>
<dbReference type="Gene3D" id="1.25.40.20">
    <property type="entry name" value="Ankyrin repeat-containing domain"/>
    <property type="match status" value="1"/>
</dbReference>
<dbReference type="EMBL" id="KZ825170">
    <property type="protein sequence ID" value="PYI16398.1"/>
    <property type="molecule type" value="Genomic_DNA"/>
</dbReference>
<dbReference type="InterPro" id="IPR027417">
    <property type="entry name" value="P-loop_NTPase"/>
</dbReference>
<dbReference type="AlphaFoldDB" id="A0A2V5GY69"/>
<dbReference type="SUPFAM" id="SSF53167">
    <property type="entry name" value="Purine and uridine phosphorylases"/>
    <property type="match status" value="1"/>
</dbReference>
<dbReference type="OMA" id="YAKDPLR"/>
<dbReference type="GO" id="GO:0003824">
    <property type="term" value="F:catalytic activity"/>
    <property type="evidence" value="ECO:0007669"/>
    <property type="project" value="InterPro"/>
</dbReference>
<feature type="domain" description="Nephrocystin 3-like N-terminal" evidence="4">
    <location>
        <begin position="277"/>
        <end position="453"/>
    </location>
</feature>
<dbReference type="PANTHER" id="PTHR46082">
    <property type="entry name" value="ATP/GTP-BINDING PROTEIN-RELATED"/>
    <property type="match status" value="1"/>
</dbReference>
<dbReference type="CDD" id="cd09008">
    <property type="entry name" value="MTAN"/>
    <property type="match status" value="1"/>
</dbReference>
<keyword evidence="2" id="KW-0040">ANK repeat</keyword>
<dbReference type="Proteomes" id="UP000249829">
    <property type="component" value="Unassembled WGS sequence"/>
</dbReference>
<dbReference type="InterPro" id="IPR002110">
    <property type="entry name" value="Ankyrin_rpt"/>
</dbReference>
<dbReference type="PROSITE" id="PS50297">
    <property type="entry name" value="ANK_REP_REGION"/>
    <property type="match status" value="2"/>
</dbReference>
<name>A0A2V5GY69_ASPV1</name>
<evidence type="ECO:0000259" key="4">
    <source>
        <dbReference type="Pfam" id="PF24883"/>
    </source>
</evidence>
<keyword evidence="1" id="KW-0677">Repeat</keyword>
<dbReference type="GO" id="GO:0009116">
    <property type="term" value="P:nucleoside metabolic process"/>
    <property type="evidence" value="ECO:0007669"/>
    <property type="project" value="InterPro"/>
</dbReference>
<dbReference type="InterPro" id="IPR053137">
    <property type="entry name" value="NLR-like"/>
</dbReference>
<dbReference type="InterPro" id="IPR036770">
    <property type="entry name" value="Ankyrin_rpt-contain_sf"/>
</dbReference>
<accession>A0A2V5GY69</accession>
<dbReference type="SUPFAM" id="SSF48403">
    <property type="entry name" value="Ankyrin repeat"/>
    <property type="match status" value="1"/>
</dbReference>
<keyword evidence="6" id="KW-1185">Reference proteome</keyword>
<dbReference type="STRING" id="1450538.A0A2V5GY69"/>
<sequence length="1042" mass="115680">MLDEIHPILETHSNDKNAYTLGAISGHNVVIACLPAGTYGTTSAATVASSMFFTFVSIRHLFMVGIGGGVPSESNDVRLGDVVVSVPTPGCEGVIQYDYGKTIQEGYFERTGTLSKPSPSLLAARTCVICDANNLILRPERQDTQPVVHYGLIASGNQVIKHAGTRDRLAAKLNILCFEMEAAGLMDSFPCLVIRGISDYADSHKNKQWQGYAAATAAAYAKELLSVINATGPRVARETTKKQTSGGVDHRRCVMDALRFEQIESRQATIKAAHAKTCRWLLEKQEYLDWLDMAKVVNHHGFLWIKGKAGSGKSTIMKFAYQQAQATRNDNTVIVSFFFNARGEELERTTEGMYRSLLLQLMDAVPGLQVLLDRVPLPSNHDTQNYSSSDIETLQEIFRCAVTSLDGKHLICFIDALDECEMEQVRAMVEFLESLGQYATLSQIKLHVCFSSRQYPFITVENGIELILHDQNGHGEDIARYLRSELKIGRSKQADLIRTEISCKASGIFLWTVLVVQILNREFERGRLHALRKRLSDIPNELGELFKDILTRDNANMDELLLCIQWVLFSKRPLRREELYFAILSGQPDDLTDAWDPNDITLEDMERFILATSKGLTETTKLRHATVQFIHESVRDFLLRGNGIRELWPDKHDHFNALSHERLKMCCQNYLMTDIRGSLGVSDELPVASSESARDIRSALISRYPFFQYAVSNVLYHADAAQSGGVNQSKFIDGFPLTEWIHHSNMIEQAQIRRYTSSASLLYILAEHNLPSLIGLVLVDTPDLQIAGERYRYPILAALAKGNEAAVHPDGSARGPQGTPLRLAIELGREHIFSRLLADCRVDIDRVYDDGLTPLACACSAGWLAFVQDLLASGRIQCDRGDWSGRTPLSRAAGMGHLEIVQLLLKTGKVRIDNTDREGWTPLLYACSHGYSQIACELLSTGQANPNHSGLDRSSPLILAAKGHPEVVEQLLAHPQVDPDAEDELGRTPIGIAIKNGHADIARRLLATGRVNVNVISQKSLEAIMEDDTEDFNADTAPRDAG</sequence>
<dbReference type="PROSITE" id="PS50088">
    <property type="entry name" value="ANK_REPEAT"/>
    <property type="match status" value="2"/>
</dbReference>
<evidence type="ECO:0000256" key="2">
    <source>
        <dbReference type="PROSITE-ProRule" id="PRU00023"/>
    </source>
</evidence>
<evidence type="ECO:0000256" key="1">
    <source>
        <dbReference type="ARBA" id="ARBA00022737"/>
    </source>
</evidence>
<dbReference type="InterPro" id="IPR000845">
    <property type="entry name" value="Nucleoside_phosphorylase_d"/>
</dbReference>